<proteinExistence type="predicted"/>
<keyword evidence="3" id="KW-0479">Metal-binding</keyword>
<dbReference type="Proteomes" id="UP000675284">
    <property type="component" value="Unassembled WGS sequence"/>
</dbReference>
<evidence type="ECO:0000256" key="10">
    <source>
        <dbReference type="ARBA" id="ARBA00048174"/>
    </source>
</evidence>
<dbReference type="NCBIfam" id="NF002850">
    <property type="entry name" value="PRK03114.1"/>
    <property type="match status" value="1"/>
</dbReference>
<feature type="domain" description="Non-canonical purine NTP phosphatase/PRRC1" evidence="12">
    <location>
        <begin position="6"/>
        <end position="155"/>
    </location>
</feature>
<evidence type="ECO:0000259" key="12">
    <source>
        <dbReference type="Pfam" id="PF01931"/>
    </source>
</evidence>
<evidence type="ECO:0000256" key="6">
    <source>
        <dbReference type="ARBA" id="ARBA00022842"/>
    </source>
</evidence>
<dbReference type="RefSeq" id="WP_026681480.1">
    <property type="nucleotide sequence ID" value="NZ_BAAACY010000091.1"/>
</dbReference>
<dbReference type="PANTHER" id="PTHR34699:SF2">
    <property type="entry name" value="NON-CANONICAL PURINE NTP PHOSPHATASE_PRRC1 DOMAIN-CONTAINING PROTEIN"/>
    <property type="match status" value="1"/>
</dbReference>
<organism evidence="13 14">
    <name type="scientific">Virgibacillus salarius</name>
    <dbReference type="NCBI Taxonomy" id="447199"/>
    <lineage>
        <taxon>Bacteria</taxon>
        <taxon>Bacillati</taxon>
        <taxon>Bacillota</taxon>
        <taxon>Bacilli</taxon>
        <taxon>Bacillales</taxon>
        <taxon>Bacillaceae</taxon>
        <taxon>Virgibacillus</taxon>
    </lineage>
</organism>
<dbReference type="InterPro" id="IPR026533">
    <property type="entry name" value="NTPase/PRRC1"/>
</dbReference>
<evidence type="ECO:0000256" key="9">
    <source>
        <dbReference type="ARBA" id="ARBA00038901"/>
    </source>
</evidence>
<accession>A0A941E2M1</accession>
<keyword evidence="5" id="KW-0378">Hydrolase</keyword>
<sequence>MNITVGSSNPAKLKAVTEVFPESYVTSKRVQSHVAAQPFSDDETRQGAINRAIACAEGSNNFGIGLEGGVMYIGDQLYLCNWGALVTPEETVYTASGARIILPKELATELTEGKELGYLMDAYANKEDVSKKEGAIGVFTNYLMTRQAMFSHVVTLLRGQWEFHKA</sequence>
<evidence type="ECO:0000313" key="13">
    <source>
        <dbReference type="EMBL" id="MBR7797738.1"/>
    </source>
</evidence>
<evidence type="ECO:0000256" key="7">
    <source>
        <dbReference type="ARBA" id="ARBA00023080"/>
    </source>
</evidence>
<evidence type="ECO:0000256" key="3">
    <source>
        <dbReference type="ARBA" id="ARBA00022723"/>
    </source>
</evidence>
<dbReference type="SUPFAM" id="SSF52972">
    <property type="entry name" value="ITPase-like"/>
    <property type="match status" value="1"/>
</dbReference>
<comment type="catalytic activity">
    <reaction evidence="11">
        <text>XTP + H2O = XDP + phosphate + H(+)</text>
        <dbReference type="Rhea" id="RHEA:28406"/>
        <dbReference type="ChEBI" id="CHEBI:15377"/>
        <dbReference type="ChEBI" id="CHEBI:15378"/>
        <dbReference type="ChEBI" id="CHEBI:43474"/>
        <dbReference type="ChEBI" id="CHEBI:59884"/>
        <dbReference type="ChEBI" id="CHEBI:61314"/>
        <dbReference type="EC" id="3.6.1.73"/>
    </reaction>
</comment>
<comment type="catalytic activity">
    <reaction evidence="10">
        <text>ITP + H2O = IDP + phosphate + H(+)</text>
        <dbReference type="Rhea" id="RHEA:28330"/>
        <dbReference type="ChEBI" id="CHEBI:15377"/>
        <dbReference type="ChEBI" id="CHEBI:15378"/>
        <dbReference type="ChEBI" id="CHEBI:43474"/>
        <dbReference type="ChEBI" id="CHEBI:58280"/>
        <dbReference type="ChEBI" id="CHEBI:61402"/>
        <dbReference type="EC" id="3.6.1.73"/>
    </reaction>
</comment>
<keyword evidence="6" id="KW-0460">Magnesium</keyword>
<protein>
    <recommendedName>
        <fullName evidence="9">inosine/xanthosine triphosphatase</fullName>
        <ecNumber evidence="9">3.6.1.73</ecNumber>
    </recommendedName>
</protein>
<dbReference type="GO" id="GO:0000166">
    <property type="term" value="F:nucleotide binding"/>
    <property type="evidence" value="ECO:0007669"/>
    <property type="project" value="UniProtKB-KW"/>
</dbReference>
<keyword evidence="8" id="KW-0464">Manganese</keyword>
<evidence type="ECO:0000313" key="14">
    <source>
        <dbReference type="Proteomes" id="UP000675284"/>
    </source>
</evidence>
<evidence type="ECO:0000256" key="4">
    <source>
        <dbReference type="ARBA" id="ARBA00022741"/>
    </source>
</evidence>
<dbReference type="EC" id="3.6.1.73" evidence="9"/>
<reference evidence="13" key="1">
    <citation type="submission" date="2021-04" db="EMBL/GenBank/DDBJ databases">
        <title>Isolation and polyphasic classification of algal microorganism.</title>
        <authorList>
            <person name="Wang S."/>
        </authorList>
    </citation>
    <scope>NUCLEOTIDE SEQUENCE</scope>
    <source>
        <strain evidence="13">720a</strain>
    </source>
</reference>
<dbReference type="PANTHER" id="PTHR34699">
    <property type="match status" value="1"/>
</dbReference>
<dbReference type="InterPro" id="IPR050299">
    <property type="entry name" value="YjjX_NTPase"/>
</dbReference>
<dbReference type="AlphaFoldDB" id="A0A941E2M1"/>
<name>A0A941E2M1_9BACI</name>
<dbReference type="Pfam" id="PF01931">
    <property type="entry name" value="NTPase_I-T"/>
    <property type="match status" value="1"/>
</dbReference>
<dbReference type="Gene3D" id="3.90.950.10">
    <property type="match status" value="1"/>
</dbReference>
<comment type="caution">
    <text evidence="13">The sequence shown here is derived from an EMBL/GenBank/DDBJ whole genome shotgun (WGS) entry which is preliminary data.</text>
</comment>
<keyword evidence="4" id="KW-0547">Nucleotide-binding</keyword>
<dbReference type="GO" id="GO:0009117">
    <property type="term" value="P:nucleotide metabolic process"/>
    <property type="evidence" value="ECO:0007669"/>
    <property type="project" value="UniProtKB-KW"/>
</dbReference>
<dbReference type="InterPro" id="IPR029001">
    <property type="entry name" value="ITPase-like_fam"/>
</dbReference>
<evidence type="ECO:0000256" key="11">
    <source>
        <dbReference type="ARBA" id="ARBA00048781"/>
    </source>
</evidence>
<dbReference type="EMBL" id="JAGSOT010000068">
    <property type="protein sequence ID" value="MBR7797738.1"/>
    <property type="molecule type" value="Genomic_DNA"/>
</dbReference>
<gene>
    <name evidence="13" type="ORF">KCX74_17040</name>
</gene>
<evidence type="ECO:0000256" key="2">
    <source>
        <dbReference type="ARBA" id="ARBA00001946"/>
    </source>
</evidence>
<keyword evidence="7" id="KW-0546">Nucleotide metabolism</keyword>
<dbReference type="GO" id="GO:0103023">
    <property type="term" value="F:ITPase activity"/>
    <property type="evidence" value="ECO:0007669"/>
    <property type="project" value="UniProtKB-EC"/>
</dbReference>
<evidence type="ECO:0000256" key="5">
    <source>
        <dbReference type="ARBA" id="ARBA00022801"/>
    </source>
</evidence>
<evidence type="ECO:0000256" key="8">
    <source>
        <dbReference type="ARBA" id="ARBA00023211"/>
    </source>
</evidence>
<dbReference type="GO" id="GO:0046872">
    <property type="term" value="F:metal ion binding"/>
    <property type="evidence" value="ECO:0007669"/>
    <property type="project" value="UniProtKB-KW"/>
</dbReference>
<keyword evidence="14" id="KW-1185">Reference proteome</keyword>
<comment type="cofactor">
    <cofactor evidence="1">
        <name>Mn(2+)</name>
        <dbReference type="ChEBI" id="CHEBI:29035"/>
    </cofactor>
</comment>
<evidence type="ECO:0000256" key="1">
    <source>
        <dbReference type="ARBA" id="ARBA00001936"/>
    </source>
</evidence>
<comment type="cofactor">
    <cofactor evidence="2">
        <name>Mg(2+)</name>
        <dbReference type="ChEBI" id="CHEBI:18420"/>
    </cofactor>
</comment>